<organism evidence="5 6">
    <name type="scientific">Sinomicrobium oceani</name>
    <dbReference type="NCBI Taxonomy" id="1150368"/>
    <lineage>
        <taxon>Bacteria</taxon>
        <taxon>Pseudomonadati</taxon>
        <taxon>Bacteroidota</taxon>
        <taxon>Flavobacteriia</taxon>
        <taxon>Flavobacteriales</taxon>
        <taxon>Flavobacteriaceae</taxon>
        <taxon>Sinomicrobium</taxon>
    </lineage>
</organism>
<dbReference type="STRING" id="1150368.SAMN02927921_00874"/>
<feature type="domain" description="Zeta toxin" evidence="4">
    <location>
        <begin position="35"/>
        <end position="200"/>
    </location>
</feature>
<name>A0A1K1MV42_9FLAO</name>
<dbReference type="Pfam" id="PF06414">
    <property type="entry name" value="Zeta_toxin"/>
    <property type="match status" value="1"/>
</dbReference>
<keyword evidence="2" id="KW-0067">ATP-binding</keyword>
<evidence type="ECO:0000256" key="1">
    <source>
        <dbReference type="ARBA" id="ARBA00022741"/>
    </source>
</evidence>
<protein>
    <submittedName>
        <fullName evidence="5">Predicted ABC-type ATPase</fullName>
    </submittedName>
</protein>
<dbReference type="InterPro" id="IPR027417">
    <property type="entry name" value="P-loop_NTPase"/>
</dbReference>
<evidence type="ECO:0000313" key="5">
    <source>
        <dbReference type="EMBL" id="SFW27032.1"/>
    </source>
</evidence>
<feature type="region of interest" description="Disordered" evidence="3">
    <location>
        <begin position="282"/>
        <end position="304"/>
    </location>
</feature>
<dbReference type="OrthoDB" id="9792687at2"/>
<dbReference type="RefSeq" id="WP_072316133.1">
    <property type="nucleotide sequence ID" value="NZ_FPJE01000003.1"/>
</dbReference>
<dbReference type="Gene3D" id="3.40.50.300">
    <property type="entry name" value="P-loop containing nucleotide triphosphate hydrolases"/>
    <property type="match status" value="1"/>
</dbReference>
<dbReference type="AlphaFoldDB" id="A0A1K1MV42"/>
<accession>A0A1K1MV42</accession>
<evidence type="ECO:0000256" key="2">
    <source>
        <dbReference type="ARBA" id="ARBA00022840"/>
    </source>
</evidence>
<dbReference type="GO" id="GO:0016301">
    <property type="term" value="F:kinase activity"/>
    <property type="evidence" value="ECO:0007669"/>
    <property type="project" value="InterPro"/>
</dbReference>
<keyword evidence="1" id="KW-0547">Nucleotide-binding</keyword>
<dbReference type="InterPro" id="IPR010488">
    <property type="entry name" value="Zeta_toxin_domain"/>
</dbReference>
<dbReference type="Proteomes" id="UP000182248">
    <property type="component" value="Unassembled WGS sequence"/>
</dbReference>
<dbReference type="SUPFAM" id="SSF52540">
    <property type="entry name" value="P-loop containing nucleoside triphosphate hydrolases"/>
    <property type="match status" value="1"/>
</dbReference>
<evidence type="ECO:0000313" key="6">
    <source>
        <dbReference type="Proteomes" id="UP000182248"/>
    </source>
</evidence>
<dbReference type="EMBL" id="FPJE01000003">
    <property type="protein sequence ID" value="SFW27032.1"/>
    <property type="molecule type" value="Genomic_DNA"/>
</dbReference>
<feature type="compositionally biased region" description="Basic and acidic residues" evidence="3">
    <location>
        <begin position="282"/>
        <end position="291"/>
    </location>
</feature>
<reference evidence="5 6" key="1">
    <citation type="submission" date="2016-11" db="EMBL/GenBank/DDBJ databases">
        <authorList>
            <person name="Jaros S."/>
            <person name="Januszkiewicz K."/>
            <person name="Wedrychowicz H."/>
        </authorList>
    </citation>
    <scope>NUCLEOTIDE SEQUENCE [LARGE SCALE GENOMIC DNA]</scope>
    <source>
        <strain evidence="5 6">CGMCC 1.12145</strain>
    </source>
</reference>
<feature type="compositionally biased region" description="Basic residues" evidence="3">
    <location>
        <begin position="292"/>
        <end position="304"/>
    </location>
</feature>
<evidence type="ECO:0000259" key="4">
    <source>
        <dbReference type="Pfam" id="PF06414"/>
    </source>
</evidence>
<keyword evidence="6" id="KW-1185">Reference proteome</keyword>
<proteinExistence type="predicted"/>
<evidence type="ECO:0000256" key="3">
    <source>
        <dbReference type="SAM" id="MobiDB-lite"/>
    </source>
</evidence>
<dbReference type="GO" id="GO:0005524">
    <property type="term" value="F:ATP binding"/>
    <property type="evidence" value="ECO:0007669"/>
    <property type="project" value="UniProtKB-KW"/>
</dbReference>
<gene>
    <name evidence="5" type="ORF">SAMN02927921_00874</name>
</gene>
<sequence length="304" mass="35633">MNLDKLTQLQQQYALTEKDFETILQIIIRTHTQGITLSKTPTVIILGAQPGAGKTELQKEAEYSLLKNAVICNADNFRDYHPLADEIKRKHPVYYPDITAKYSKRWNDELSRYCREHRLNYILETTFASGKQLSETIKEVKEKGYRAVIKLLAVAPRLSMLGTYLRYEKSIEETGMGRQVSRKAHDERFHAIPDTLGEIQWPKIYDELYLYARTAVLEQTSLVEGVSLVAHNPYNPLKVYEEELARPWPEKLKHYFSQQSYQVLKLMKKRNAPEKEINQFKKDMGIKEVQKQRQRKSPRRGRRM</sequence>